<comment type="caution">
    <text evidence="1">The sequence shown here is derived from an EMBL/GenBank/DDBJ whole genome shotgun (WGS) entry which is preliminary data.</text>
</comment>
<evidence type="ECO:0000313" key="1">
    <source>
        <dbReference type="EMBL" id="KKZ65186.1"/>
    </source>
</evidence>
<gene>
    <name evidence="1" type="ORF">EMCG_08966</name>
</gene>
<dbReference type="Gene3D" id="3.80.10.10">
    <property type="entry name" value="Ribonuclease Inhibitor"/>
    <property type="match status" value="1"/>
</dbReference>
<dbReference type="EMBL" id="LCZI01000692">
    <property type="protein sequence ID" value="KKZ65186.1"/>
    <property type="molecule type" value="Genomic_DNA"/>
</dbReference>
<dbReference type="SUPFAM" id="SSF52047">
    <property type="entry name" value="RNI-like"/>
    <property type="match status" value="1"/>
</dbReference>
<proteinExistence type="predicted"/>
<dbReference type="VEuPathDB" id="FungiDB:EMCG_08966"/>
<protein>
    <recommendedName>
        <fullName evidence="3">F-box domain-containing protein</fullName>
    </recommendedName>
</protein>
<reference evidence="2" key="1">
    <citation type="journal article" date="2015" name="PLoS Genet.">
        <title>The dynamic genome and transcriptome of the human fungal pathogen Blastomyces and close relative Emmonsia.</title>
        <authorList>
            <person name="Munoz J.F."/>
            <person name="Gauthier G.M."/>
            <person name="Desjardins C.A."/>
            <person name="Gallo J.E."/>
            <person name="Holder J."/>
            <person name="Sullivan T.D."/>
            <person name="Marty A.J."/>
            <person name="Carmen J.C."/>
            <person name="Chen Z."/>
            <person name="Ding L."/>
            <person name="Gujja S."/>
            <person name="Magrini V."/>
            <person name="Misas E."/>
            <person name="Mitreva M."/>
            <person name="Priest M."/>
            <person name="Saif S."/>
            <person name="Whiston E.A."/>
            <person name="Young S."/>
            <person name="Zeng Q."/>
            <person name="Goldman W.E."/>
            <person name="Mardis E.R."/>
            <person name="Taylor J.W."/>
            <person name="McEwen J.G."/>
            <person name="Clay O.K."/>
            <person name="Klein B.S."/>
            <person name="Cuomo C.A."/>
        </authorList>
    </citation>
    <scope>NUCLEOTIDE SEQUENCE [LARGE SCALE GENOMIC DNA]</scope>
    <source>
        <strain evidence="2">UAMH 3008</strain>
    </source>
</reference>
<dbReference type="InterPro" id="IPR032675">
    <property type="entry name" value="LRR_dom_sf"/>
</dbReference>
<dbReference type="AlphaFoldDB" id="A0A0G2JA64"/>
<sequence>MPSLADIPVEILALILRNITNENDRENALLVSRQFRTIGCMVFFEKIEIDTIYPRMHRVALAIQPYQSYIRDLHVTNLEDEALIGVLQSLPQLRGLRSLRLTGCDQMGLESTSVLLEAGLQNVTCLTSIDLHIGRSPRCYGTSAFKEIKLSFVGLEVKTDIPAIPTLECLHLCGGESLNELGSTEGYSITPAKFPRLRHLEIAVINIIKTEEFFPVSMETIVVLKIDYCYVSNPGFLNLAAAHANIIQLALLNWQTVTAPYHIFMPVVDDLELGSTLPRSFKVYGNPKKLTLGSTIFDERDLDTGHQGIQLNTVHHLDYSGDKWVPGWDDQLAVNTNMHTFQYYGYLEVSTWNVIRDIRSLRNIQIGLGKRDAMRLSTIHLATPAMIFSGLPFWCEYLTVERGPAFNMDSAEWNANIGRLATRSLSEGPIDIVIKWLTRPSINLAMDNKILCT</sequence>
<evidence type="ECO:0000313" key="2">
    <source>
        <dbReference type="Proteomes" id="UP000034164"/>
    </source>
</evidence>
<evidence type="ECO:0008006" key="3">
    <source>
        <dbReference type="Google" id="ProtNLM"/>
    </source>
</evidence>
<dbReference type="Proteomes" id="UP000034164">
    <property type="component" value="Unassembled WGS sequence"/>
</dbReference>
<organism evidence="1 2">
    <name type="scientific">[Emmonsia] crescens</name>
    <dbReference type="NCBI Taxonomy" id="73230"/>
    <lineage>
        <taxon>Eukaryota</taxon>
        <taxon>Fungi</taxon>
        <taxon>Dikarya</taxon>
        <taxon>Ascomycota</taxon>
        <taxon>Pezizomycotina</taxon>
        <taxon>Eurotiomycetes</taxon>
        <taxon>Eurotiomycetidae</taxon>
        <taxon>Onygenales</taxon>
        <taxon>Ajellomycetaceae</taxon>
        <taxon>Emergomyces</taxon>
    </lineage>
</organism>
<dbReference type="OrthoDB" id="4190567at2759"/>
<accession>A0A0G2JA64</accession>
<name>A0A0G2JA64_9EURO</name>